<evidence type="ECO:0000256" key="4">
    <source>
        <dbReference type="ARBA" id="ARBA00022982"/>
    </source>
</evidence>
<dbReference type="EMBL" id="CP042806">
    <property type="protein sequence ID" value="QEE28820.1"/>
    <property type="molecule type" value="Genomic_DNA"/>
</dbReference>
<evidence type="ECO:0000256" key="2">
    <source>
        <dbReference type="ARBA" id="ARBA00022617"/>
    </source>
</evidence>
<evidence type="ECO:0000313" key="10">
    <source>
        <dbReference type="Proteomes" id="UP000321820"/>
    </source>
</evidence>
<dbReference type="OrthoDB" id="123252at2"/>
<dbReference type="PANTHER" id="PTHR37823">
    <property type="entry name" value="CYTOCHROME C-553-LIKE"/>
    <property type="match status" value="1"/>
</dbReference>
<dbReference type="Gene3D" id="1.10.760.10">
    <property type="entry name" value="Cytochrome c-like domain"/>
    <property type="match status" value="1"/>
</dbReference>
<dbReference type="PROSITE" id="PS51007">
    <property type="entry name" value="CYTC"/>
    <property type="match status" value="1"/>
</dbReference>
<dbReference type="InterPro" id="IPR051811">
    <property type="entry name" value="Cytochrome_c550/c551-like"/>
</dbReference>
<keyword evidence="7" id="KW-0732">Signal</keyword>
<dbReference type="AlphaFoldDB" id="A0A5B9EDI3"/>
<evidence type="ECO:0000256" key="6">
    <source>
        <dbReference type="PROSITE-ProRule" id="PRU00433"/>
    </source>
</evidence>
<dbReference type="SUPFAM" id="SSF46626">
    <property type="entry name" value="Cytochrome c"/>
    <property type="match status" value="1"/>
</dbReference>
<accession>A0A5B9EDI3</accession>
<dbReference type="InterPro" id="IPR008168">
    <property type="entry name" value="Cyt_C_IC"/>
</dbReference>
<dbReference type="GO" id="GO:0009055">
    <property type="term" value="F:electron transfer activity"/>
    <property type="evidence" value="ECO:0007669"/>
    <property type="project" value="InterPro"/>
</dbReference>
<dbReference type="InterPro" id="IPR009056">
    <property type="entry name" value="Cyt_c-like_dom"/>
</dbReference>
<dbReference type="GO" id="GO:0005506">
    <property type="term" value="F:iron ion binding"/>
    <property type="evidence" value="ECO:0007669"/>
    <property type="project" value="InterPro"/>
</dbReference>
<keyword evidence="10" id="KW-1185">Reference proteome</keyword>
<dbReference type="RefSeq" id="WP_147648018.1">
    <property type="nucleotide sequence ID" value="NZ_CP042806.1"/>
</dbReference>
<dbReference type="KEGG" id="talb:FTW19_12905"/>
<keyword evidence="5 6" id="KW-0408">Iron</keyword>
<evidence type="ECO:0000256" key="5">
    <source>
        <dbReference type="ARBA" id="ARBA00023004"/>
    </source>
</evidence>
<gene>
    <name evidence="9" type="ORF">FTW19_12905</name>
</gene>
<reference evidence="9 10" key="1">
    <citation type="submission" date="2019-08" db="EMBL/GenBank/DDBJ databases">
        <title>Complete genome sequence of Terriglobus albidus strain ORNL.</title>
        <authorList>
            <person name="Podar M."/>
        </authorList>
    </citation>
    <scope>NUCLEOTIDE SEQUENCE [LARGE SCALE GENOMIC DNA]</scope>
    <source>
        <strain evidence="9 10">ORNL</strain>
    </source>
</reference>
<feature type="signal peptide" evidence="7">
    <location>
        <begin position="1"/>
        <end position="23"/>
    </location>
</feature>
<evidence type="ECO:0000256" key="1">
    <source>
        <dbReference type="ARBA" id="ARBA00022448"/>
    </source>
</evidence>
<dbReference type="Pfam" id="PF13442">
    <property type="entry name" value="Cytochrome_CBB3"/>
    <property type="match status" value="1"/>
</dbReference>
<feature type="chain" id="PRO_5023077943" evidence="7">
    <location>
        <begin position="24"/>
        <end position="110"/>
    </location>
</feature>
<dbReference type="GO" id="GO:0020037">
    <property type="term" value="F:heme binding"/>
    <property type="evidence" value="ECO:0007669"/>
    <property type="project" value="InterPro"/>
</dbReference>
<evidence type="ECO:0000256" key="3">
    <source>
        <dbReference type="ARBA" id="ARBA00022723"/>
    </source>
</evidence>
<dbReference type="PRINTS" id="PR00605">
    <property type="entry name" value="CYTCHROMECIC"/>
</dbReference>
<protein>
    <submittedName>
        <fullName evidence="9">Cytochrome c</fullName>
    </submittedName>
</protein>
<keyword evidence="1" id="KW-0813">Transport</keyword>
<evidence type="ECO:0000256" key="7">
    <source>
        <dbReference type="SAM" id="SignalP"/>
    </source>
</evidence>
<sequence length="110" mass="12033">MSLLRCTLPLVAVVATFSTAALAQDPPAEGKDLFKKNCVMCHGEDGAGSDMGKMLKVKDLRSKEIQDMTDDKIKDVIKNGNGSMPAFKGTFTDEQIDQLLKVIRSFKPKN</sequence>
<name>A0A5B9EDI3_9BACT</name>
<keyword evidence="3 6" id="KW-0479">Metal-binding</keyword>
<evidence type="ECO:0000313" key="9">
    <source>
        <dbReference type="EMBL" id="QEE28820.1"/>
    </source>
</evidence>
<organism evidence="9 10">
    <name type="scientific">Terriglobus albidus</name>
    <dbReference type="NCBI Taxonomy" id="1592106"/>
    <lineage>
        <taxon>Bacteria</taxon>
        <taxon>Pseudomonadati</taxon>
        <taxon>Acidobacteriota</taxon>
        <taxon>Terriglobia</taxon>
        <taxon>Terriglobales</taxon>
        <taxon>Acidobacteriaceae</taxon>
        <taxon>Terriglobus</taxon>
    </lineage>
</organism>
<keyword evidence="4" id="KW-0249">Electron transport</keyword>
<dbReference type="InterPro" id="IPR036909">
    <property type="entry name" value="Cyt_c-like_dom_sf"/>
</dbReference>
<feature type="domain" description="Cytochrome c" evidence="8">
    <location>
        <begin position="25"/>
        <end position="107"/>
    </location>
</feature>
<proteinExistence type="predicted"/>
<dbReference type="Proteomes" id="UP000321820">
    <property type="component" value="Chromosome"/>
</dbReference>
<keyword evidence="2 6" id="KW-0349">Heme</keyword>
<evidence type="ECO:0000259" key="8">
    <source>
        <dbReference type="PROSITE" id="PS51007"/>
    </source>
</evidence>